<sequence>MKISLSDCNFKLRHILFFGIPKTRPVIKEILPHTKSAFTQGLDFSDGALYESTGLKEHSSLRRINPATGEVEVIKSLQGHWGEGIANLRGEIVQLTWQSGKAIVYKADTLEVISEYQFTGEGWGLAPLPDGFLMTDGTENLYFRDANFNLLTTKRTKLRGIPWRWLNDITYVDGKVYANRLADSNIYQICAKTAKVTGIIDCSELVKMCPSNDSEHVLNGIAFNEDNGDFYLTGKCWEHLFRVDISF</sequence>
<evidence type="ECO:0000313" key="2">
    <source>
        <dbReference type="Proteomes" id="UP001501757"/>
    </source>
</evidence>
<dbReference type="PANTHER" id="PTHR31270:SF1">
    <property type="entry name" value="GLUTAMINYL-PEPTIDE CYCLOTRANSFERASE"/>
    <property type="match status" value="1"/>
</dbReference>
<protein>
    <submittedName>
        <fullName evidence="1">Glutaminyl-peptide cyclotransferase</fullName>
    </submittedName>
</protein>
<reference evidence="1 2" key="1">
    <citation type="journal article" date="2019" name="Int. J. Syst. Evol. Microbiol.">
        <title>The Global Catalogue of Microorganisms (GCM) 10K type strain sequencing project: providing services to taxonomists for standard genome sequencing and annotation.</title>
        <authorList>
            <consortium name="The Broad Institute Genomics Platform"/>
            <consortium name="The Broad Institute Genome Sequencing Center for Infectious Disease"/>
            <person name="Wu L."/>
            <person name="Ma J."/>
        </authorList>
    </citation>
    <scope>NUCLEOTIDE SEQUENCE [LARGE SCALE GENOMIC DNA]</scope>
    <source>
        <strain evidence="1 2">JCM 13378</strain>
    </source>
</reference>
<accession>A0ABN0XPW7</accession>
<dbReference type="Proteomes" id="UP001501757">
    <property type="component" value="Unassembled WGS sequence"/>
</dbReference>
<proteinExistence type="predicted"/>
<dbReference type="RefSeq" id="WP_343847009.1">
    <property type="nucleotide sequence ID" value="NZ_BAAAEI010000023.1"/>
</dbReference>
<name>A0ABN0XPW7_9ALTE</name>
<dbReference type="SUPFAM" id="SSF50969">
    <property type="entry name" value="YVTN repeat-like/Quinoprotein amine dehydrogenase"/>
    <property type="match status" value="1"/>
</dbReference>
<gene>
    <name evidence="1" type="ORF">GCM10009092_37360</name>
</gene>
<dbReference type="EMBL" id="BAAAEI010000023">
    <property type="protein sequence ID" value="GAA0369630.1"/>
    <property type="molecule type" value="Genomic_DNA"/>
</dbReference>
<dbReference type="PANTHER" id="PTHR31270">
    <property type="entry name" value="GLUTAMINYL-PEPTIDE CYCLOTRANSFERASE"/>
    <property type="match status" value="1"/>
</dbReference>
<organism evidence="1 2">
    <name type="scientific">Bowmanella denitrificans</name>
    <dbReference type="NCBI Taxonomy" id="366582"/>
    <lineage>
        <taxon>Bacteria</taxon>
        <taxon>Pseudomonadati</taxon>
        <taxon>Pseudomonadota</taxon>
        <taxon>Gammaproteobacteria</taxon>
        <taxon>Alteromonadales</taxon>
        <taxon>Alteromonadaceae</taxon>
        <taxon>Bowmanella</taxon>
    </lineage>
</organism>
<dbReference type="InterPro" id="IPR011044">
    <property type="entry name" value="Quino_amine_DH_bsu"/>
</dbReference>
<comment type="caution">
    <text evidence="1">The sequence shown here is derived from an EMBL/GenBank/DDBJ whole genome shotgun (WGS) entry which is preliminary data.</text>
</comment>
<dbReference type="InterPro" id="IPR007788">
    <property type="entry name" value="QCT"/>
</dbReference>
<keyword evidence="2" id="KW-1185">Reference proteome</keyword>
<dbReference type="Pfam" id="PF05096">
    <property type="entry name" value="Glu_cyclase_2"/>
    <property type="match status" value="1"/>
</dbReference>
<evidence type="ECO:0000313" key="1">
    <source>
        <dbReference type="EMBL" id="GAA0369630.1"/>
    </source>
</evidence>